<keyword evidence="3" id="KW-1185">Reference proteome</keyword>
<reference evidence="2" key="1">
    <citation type="submission" date="2020-07" db="EMBL/GenBank/DDBJ databases">
        <title>Multicomponent nature underlies the extraordinary mechanical properties of spider dragline silk.</title>
        <authorList>
            <person name="Kono N."/>
            <person name="Nakamura H."/>
            <person name="Mori M."/>
            <person name="Yoshida Y."/>
            <person name="Ohtoshi R."/>
            <person name="Malay A.D."/>
            <person name="Moran D.A.P."/>
            <person name="Tomita M."/>
            <person name="Numata K."/>
            <person name="Arakawa K."/>
        </authorList>
    </citation>
    <scope>NUCLEOTIDE SEQUENCE</scope>
</reference>
<comment type="caution">
    <text evidence="2">The sequence shown here is derived from an EMBL/GenBank/DDBJ whole genome shotgun (WGS) entry which is preliminary data.</text>
</comment>
<feature type="compositionally biased region" description="Acidic residues" evidence="1">
    <location>
        <begin position="11"/>
        <end position="20"/>
    </location>
</feature>
<dbReference type="Proteomes" id="UP000887116">
    <property type="component" value="Unassembled WGS sequence"/>
</dbReference>
<sequence length="44" mass="4901">VRIYHPKENEEGVVETDGSDGEGSRAEQAETESSKSLAKEEREH</sequence>
<protein>
    <submittedName>
        <fullName evidence="2">Uncharacterized protein</fullName>
    </submittedName>
</protein>
<dbReference type="AlphaFoldDB" id="A0A8X6HZN0"/>
<organism evidence="2 3">
    <name type="scientific">Trichonephila clavata</name>
    <name type="common">Joro spider</name>
    <name type="synonym">Nephila clavata</name>
    <dbReference type="NCBI Taxonomy" id="2740835"/>
    <lineage>
        <taxon>Eukaryota</taxon>
        <taxon>Metazoa</taxon>
        <taxon>Ecdysozoa</taxon>
        <taxon>Arthropoda</taxon>
        <taxon>Chelicerata</taxon>
        <taxon>Arachnida</taxon>
        <taxon>Araneae</taxon>
        <taxon>Araneomorphae</taxon>
        <taxon>Entelegynae</taxon>
        <taxon>Araneoidea</taxon>
        <taxon>Nephilidae</taxon>
        <taxon>Trichonephila</taxon>
    </lineage>
</organism>
<accession>A0A8X6HZN0</accession>
<proteinExistence type="predicted"/>
<name>A0A8X6HZN0_TRICU</name>
<feature type="non-terminal residue" evidence="2">
    <location>
        <position position="1"/>
    </location>
</feature>
<gene>
    <name evidence="2" type="ORF">TNCT_183631</name>
</gene>
<evidence type="ECO:0000256" key="1">
    <source>
        <dbReference type="SAM" id="MobiDB-lite"/>
    </source>
</evidence>
<feature type="region of interest" description="Disordered" evidence="1">
    <location>
        <begin position="1"/>
        <end position="44"/>
    </location>
</feature>
<dbReference type="EMBL" id="BMAO01026821">
    <property type="protein sequence ID" value="GFR12694.1"/>
    <property type="molecule type" value="Genomic_DNA"/>
</dbReference>
<evidence type="ECO:0000313" key="3">
    <source>
        <dbReference type="Proteomes" id="UP000887116"/>
    </source>
</evidence>
<feature type="compositionally biased region" description="Basic and acidic residues" evidence="1">
    <location>
        <begin position="1"/>
        <end position="10"/>
    </location>
</feature>
<evidence type="ECO:0000313" key="2">
    <source>
        <dbReference type="EMBL" id="GFR12694.1"/>
    </source>
</evidence>